<feature type="region of interest" description="Disordered" evidence="3">
    <location>
        <begin position="196"/>
        <end position="246"/>
    </location>
</feature>
<feature type="domain" description="FAM192A/Fyv6 N-terminal" evidence="4">
    <location>
        <begin position="5"/>
        <end position="111"/>
    </location>
</feature>
<comment type="subcellular location">
    <subcellularLocation>
        <location evidence="1">Nucleus</location>
    </subcellularLocation>
</comment>
<dbReference type="InterPro" id="IPR039845">
    <property type="entry name" value="FAM192A"/>
</dbReference>
<dbReference type="Proteomes" id="UP000046393">
    <property type="component" value="Unplaced"/>
</dbReference>
<protein>
    <submittedName>
        <fullName evidence="6">Nefa_Nip30_N domain-containing protein</fullName>
    </submittedName>
</protein>
<dbReference type="InterPro" id="IPR019331">
    <property type="entry name" value="FAM192A/Fyv6_N"/>
</dbReference>
<organism evidence="5 6">
    <name type="scientific">Syphacia muris</name>
    <dbReference type="NCBI Taxonomy" id="451379"/>
    <lineage>
        <taxon>Eukaryota</taxon>
        <taxon>Metazoa</taxon>
        <taxon>Ecdysozoa</taxon>
        <taxon>Nematoda</taxon>
        <taxon>Chromadorea</taxon>
        <taxon>Rhabditida</taxon>
        <taxon>Spirurina</taxon>
        <taxon>Oxyuridomorpha</taxon>
        <taxon>Oxyuroidea</taxon>
        <taxon>Oxyuridae</taxon>
        <taxon>Syphacia</taxon>
    </lineage>
</organism>
<sequence length="246" mass="27736">MADRFVSSTELEEIRKRRQEEWEKVRKPNDPIGERCLWRKAPEEEVDSRSLYERLKEVRDKKQAEWEEEHKFKNMIRGLDQDETEFLSKVNTIRAEAERKKKEEEEAILSECSKVQSRKADDTAVPLASQLKPLPAASKSAKQSTQAMLIKTAIKRKSGPDCQQNQEKKPALDSTVGPESIGVSAMKVVGILPGVAHYSSSSDSDSTSDSNSDSTDDMAVLPVLIQNTPEKADKAKSQQEESQEEE</sequence>
<dbReference type="GO" id="GO:0005634">
    <property type="term" value="C:nucleus"/>
    <property type="evidence" value="ECO:0007669"/>
    <property type="project" value="UniProtKB-SubCell"/>
</dbReference>
<evidence type="ECO:0000259" key="4">
    <source>
        <dbReference type="Pfam" id="PF10187"/>
    </source>
</evidence>
<dbReference type="STRING" id="451379.A0A0N5A8A4"/>
<keyword evidence="2" id="KW-0539">Nucleus</keyword>
<evidence type="ECO:0000256" key="2">
    <source>
        <dbReference type="ARBA" id="ARBA00023242"/>
    </source>
</evidence>
<evidence type="ECO:0000256" key="3">
    <source>
        <dbReference type="SAM" id="MobiDB-lite"/>
    </source>
</evidence>
<dbReference type="WBParaSite" id="SMUV_0000029301-mRNA-1">
    <property type="protein sequence ID" value="SMUV_0000029301-mRNA-1"/>
    <property type="gene ID" value="SMUV_0000029301"/>
</dbReference>
<evidence type="ECO:0000313" key="5">
    <source>
        <dbReference type="Proteomes" id="UP000046393"/>
    </source>
</evidence>
<feature type="compositionally biased region" description="Low complexity" evidence="3">
    <location>
        <begin position="136"/>
        <end position="147"/>
    </location>
</feature>
<evidence type="ECO:0000313" key="6">
    <source>
        <dbReference type="WBParaSite" id="SMUV_0000029301-mRNA-1"/>
    </source>
</evidence>
<dbReference type="Pfam" id="PF10187">
    <property type="entry name" value="FAM192A_Fyv6_N"/>
    <property type="match status" value="1"/>
</dbReference>
<feature type="compositionally biased region" description="Low complexity" evidence="3">
    <location>
        <begin position="199"/>
        <end position="213"/>
    </location>
</feature>
<feature type="region of interest" description="Disordered" evidence="3">
    <location>
        <begin position="113"/>
        <end position="178"/>
    </location>
</feature>
<dbReference type="PANTHER" id="PTHR13495:SF0">
    <property type="entry name" value="PSME3-INTERACTING PROTEIN"/>
    <property type="match status" value="1"/>
</dbReference>
<feature type="compositionally biased region" description="Basic and acidic residues" evidence="3">
    <location>
        <begin position="230"/>
        <end position="239"/>
    </location>
</feature>
<keyword evidence="5" id="KW-1185">Reference proteome</keyword>
<name>A0A0N5A8A4_9BILA</name>
<dbReference type="PANTHER" id="PTHR13495">
    <property type="entry name" value="NEFA-INTERACTING NUCLEAR PROTEIN NIP30"/>
    <property type="match status" value="1"/>
</dbReference>
<accession>A0A0N5A8A4</accession>
<evidence type="ECO:0000256" key="1">
    <source>
        <dbReference type="ARBA" id="ARBA00004123"/>
    </source>
</evidence>
<reference evidence="6" key="1">
    <citation type="submission" date="2017-02" db="UniProtKB">
        <authorList>
            <consortium name="WormBaseParasite"/>
        </authorList>
    </citation>
    <scope>IDENTIFICATION</scope>
</reference>
<proteinExistence type="predicted"/>
<dbReference type="AlphaFoldDB" id="A0A0N5A8A4"/>